<comment type="caution">
    <text evidence="1">The sequence shown here is derived from an EMBL/GenBank/DDBJ whole genome shotgun (WGS) entry which is preliminary data.</text>
</comment>
<keyword evidence="2" id="KW-1185">Reference proteome</keyword>
<evidence type="ECO:0000313" key="2">
    <source>
        <dbReference type="Proteomes" id="UP001175228"/>
    </source>
</evidence>
<name>A0AA39P671_9AGAR</name>
<organism evidence="1 2">
    <name type="scientific">Armillaria luteobubalina</name>
    <dbReference type="NCBI Taxonomy" id="153913"/>
    <lineage>
        <taxon>Eukaryota</taxon>
        <taxon>Fungi</taxon>
        <taxon>Dikarya</taxon>
        <taxon>Basidiomycota</taxon>
        <taxon>Agaricomycotina</taxon>
        <taxon>Agaricomycetes</taxon>
        <taxon>Agaricomycetidae</taxon>
        <taxon>Agaricales</taxon>
        <taxon>Marasmiineae</taxon>
        <taxon>Physalacriaceae</taxon>
        <taxon>Armillaria</taxon>
    </lineage>
</organism>
<evidence type="ECO:0000313" key="1">
    <source>
        <dbReference type="EMBL" id="KAK0478041.1"/>
    </source>
</evidence>
<accession>A0AA39P671</accession>
<gene>
    <name evidence="1" type="ORF">EDD18DRAFT_1364965</name>
</gene>
<reference evidence="1" key="1">
    <citation type="submission" date="2023-06" db="EMBL/GenBank/DDBJ databases">
        <authorList>
            <consortium name="Lawrence Berkeley National Laboratory"/>
            <person name="Ahrendt S."/>
            <person name="Sahu N."/>
            <person name="Indic B."/>
            <person name="Wong-Bajracharya J."/>
            <person name="Merenyi Z."/>
            <person name="Ke H.-M."/>
            <person name="Monk M."/>
            <person name="Kocsube S."/>
            <person name="Drula E."/>
            <person name="Lipzen A."/>
            <person name="Balint B."/>
            <person name="Henrissat B."/>
            <person name="Andreopoulos B."/>
            <person name="Martin F.M."/>
            <person name="Harder C.B."/>
            <person name="Rigling D."/>
            <person name="Ford K.L."/>
            <person name="Foster G.D."/>
            <person name="Pangilinan J."/>
            <person name="Papanicolaou A."/>
            <person name="Barry K."/>
            <person name="LaButti K."/>
            <person name="Viragh M."/>
            <person name="Koriabine M."/>
            <person name="Yan M."/>
            <person name="Riley R."/>
            <person name="Champramary S."/>
            <person name="Plett K.L."/>
            <person name="Tsai I.J."/>
            <person name="Slot J."/>
            <person name="Sipos G."/>
            <person name="Plett J."/>
            <person name="Nagy L.G."/>
            <person name="Grigoriev I.V."/>
        </authorList>
    </citation>
    <scope>NUCLEOTIDE SEQUENCE</scope>
    <source>
        <strain evidence="1">HWK02</strain>
    </source>
</reference>
<sequence>MPQPPIGAQREVYMQANYRYGIDDHVQWPQAYIEQYPHFACIHRVAPEEGKALHPLFHGLTHYDFMECDDMAIVKSVGHLRHSTFLRLQSACQGVINSVGSVSRSSTMLGGLQSHVSIIELLLGCLHALPTSFTHICLTVAEIQHVACDDEPPGSVRSEFAYYAIILLPPPEETPNLISSPFSNISVLHQLYNSYSSVIQTSFRRLQLEYSPRNWIILLSSYYLLHQLQI</sequence>
<protein>
    <submittedName>
        <fullName evidence="1">Uncharacterized protein</fullName>
    </submittedName>
</protein>
<dbReference type="Proteomes" id="UP001175228">
    <property type="component" value="Unassembled WGS sequence"/>
</dbReference>
<proteinExistence type="predicted"/>
<dbReference type="EMBL" id="JAUEPU010000101">
    <property type="protein sequence ID" value="KAK0478041.1"/>
    <property type="molecule type" value="Genomic_DNA"/>
</dbReference>
<dbReference type="AlphaFoldDB" id="A0AA39P671"/>